<dbReference type="RefSeq" id="WP_241513581.1">
    <property type="nucleotide sequence ID" value="NZ_JAFEJT020000020.1"/>
</dbReference>
<evidence type="ECO:0000313" key="3">
    <source>
        <dbReference type="Proteomes" id="UP000710815"/>
    </source>
</evidence>
<dbReference type="EMBL" id="JAFEJT020000020">
    <property type="protein sequence ID" value="MCH9275875.1"/>
    <property type="molecule type" value="Genomic_DNA"/>
</dbReference>
<name>A0ABS9VUU5_9BIFI</name>
<accession>A0ABS9VUU5</accession>
<sequence>MAKRTSRKARNEWVRQALETHRAQLREREIRTAALYDAITAFIKALDTARPLIQDFTRDYGVPRSEIGKQFGLTPRQLSALFESPHKDVRSPGASTHDDGEGQTERMAGTVAAETPDFPHLPPCGFAPYLDDCT</sequence>
<reference evidence="2 3" key="2">
    <citation type="journal article" date="2021" name="Syst. Appl. Microbiol.">
        <title>Phylogenetic classification of ten novel species belonging to the genus Bifidobacterium comprising B. phasiani sp. nov., B. pongonis sp. nov., B. saguinibicoloris sp. nov., B. colobi sp. nov., B. simiiventris sp. nov., B. santillanense sp. nov., B. miconis sp. nov., B. amazonense sp. nov., B. pluvialisilvae sp. nov., and B. miconisargentati sp. nov.</title>
        <authorList>
            <person name="Lugli G.A."/>
            <person name="Calvete-Torre I."/>
            <person name="Alessandri G."/>
            <person name="Milani C."/>
            <person name="Turroni F."/>
            <person name="Laiolo P."/>
            <person name="Ossiprandi M.C."/>
            <person name="Margolles A."/>
            <person name="Ruiz L."/>
            <person name="Ventura M."/>
        </authorList>
    </citation>
    <scope>NUCLEOTIDE SEQUENCE [LARGE SCALE GENOMIC DNA]</scope>
    <source>
        <strain evidence="2 3">MA1</strain>
    </source>
</reference>
<gene>
    <name evidence="2" type="ORF">JS533_006260</name>
</gene>
<protein>
    <submittedName>
        <fullName evidence="2">Uncharacterized protein</fullName>
    </submittedName>
</protein>
<feature type="compositionally biased region" description="Basic and acidic residues" evidence="1">
    <location>
        <begin position="84"/>
        <end position="104"/>
    </location>
</feature>
<keyword evidence="3" id="KW-1185">Reference proteome</keyword>
<evidence type="ECO:0000313" key="2">
    <source>
        <dbReference type="EMBL" id="MCH9275875.1"/>
    </source>
</evidence>
<dbReference type="Proteomes" id="UP000710815">
    <property type="component" value="Unassembled WGS sequence"/>
</dbReference>
<feature type="region of interest" description="Disordered" evidence="1">
    <location>
        <begin position="83"/>
        <end position="107"/>
    </location>
</feature>
<comment type="caution">
    <text evidence="2">The sequence shown here is derived from an EMBL/GenBank/DDBJ whole genome shotgun (WGS) entry which is preliminary data.</text>
</comment>
<reference evidence="2 3" key="1">
    <citation type="journal article" date="2021" name="Environ. Microbiol.">
        <title>Genetic insights into the dark matter of the mammalian gut microbiota through targeted genome reconstruction.</title>
        <authorList>
            <person name="Lugli G.A."/>
            <person name="Alessandri G."/>
            <person name="Milani C."/>
            <person name="Viappiani A."/>
            <person name="Fontana F."/>
            <person name="Tarracchini C."/>
            <person name="Mancabelli L."/>
            <person name="Argentini C."/>
            <person name="Ruiz L."/>
            <person name="Margolles A."/>
            <person name="van Sinderen D."/>
            <person name="Turroni F."/>
            <person name="Ventura M."/>
        </authorList>
    </citation>
    <scope>NUCLEOTIDE SEQUENCE [LARGE SCALE GENOMIC DNA]</scope>
    <source>
        <strain evidence="2 3">MA1</strain>
    </source>
</reference>
<proteinExistence type="predicted"/>
<evidence type="ECO:0000256" key="1">
    <source>
        <dbReference type="SAM" id="MobiDB-lite"/>
    </source>
</evidence>
<organism evidence="2 3">
    <name type="scientific">Bifidobacterium amazonense</name>
    <dbReference type="NCBI Taxonomy" id="2809027"/>
    <lineage>
        <taxon>Bacteria</taxon>
        <taxon>Bacillati</taxon>
        <taxon>Actinomycetota</taxon>
        <taxon>Actinomycetes</taxon>
        <taxon>Bifidobacteriales</taxon>
        <taxon>Bifidobacteriaceae</taxon>
        <taxon>Bifidobacterium</taxon>
    </lineage>
</organism>